<evidence type="ECO:0000313" key="4">
    <source>
        <dbReference type="EMBL" id="MDT0461849.1"/>
    </source>
</evidence>
<dbReference type="InterPro" id="IPR050109">
    <property type="entry name" value="HTH-type_TetR-like_transc_reg"/>
</dbReference>
<organism evidence="4 5">
    <name type="scientific">Streptomyces gibsoniae</name>
    <dbReference type="NCBI Taxonomy" id="3075529"/>
    <lineage>
        <taxon>Bacteria</taxon>
        <taxon>Bacillati</taxon>
        <taxon>Actinomycetota</taxon>
        <taxon>Actinomycetes</taxon>
        <taxon>Kitasatosporales</taxon>
        <taxon>Streptomycetaceae</taxon>
        <taxon>Streptomyces</taxon>
    </lineage>
</organism>
<keyword evidence="5" id="KW-1185">Reference proteome</keyword>
<dbReference type="PROSITE" id="PS50977">
    <property type="entry name" value="HTH_TETR_2"/>
    <property type="match status" value="1"/>
</dbReference>
<dbReference type="Proteomes" id="UP001183809">
    <property type="component" value="Unassembled WGS sequence"/>
</dbReference>
<dbReference type="EMBL" id="JAVREY010000002">
    <property type="protein sequence ID" value="MDT0461849.1"/>
    <property type="molecule type" value="Genomic_DNA"/>
</dbReference>
<evidence type="ECO:0000313" key="5">
    <source>
        <dbReference type="Proteomes" id="UP001183809"/>
    </source>
</evidence>
<accession>A0ABU2TLQ1</accession>
<gene>
    <name evidence="4" type="ORF">RM764_02320</name>
</gene>
<dbReference type="PANTHER" id="PTHR30055">
    <property type="entry name" value="HTH-TYPE TRANSCRIPTIONAL REGULATOR RUTR"/>
    <property type="match status" value="1"/>
</dbReference>
<evidence type="ECO:0000256" key="1">
    <source>
        <dbReference type="ARBA" id="ARBA00023125"/>
    </source>
</evidence>
<dbReference type="Pfam" id="PF00440">
    <property type="entry name" value="TetR_N"/>
    <property type="match status" value="1"/>
</dbReference>
<sequence length="224" mass="24666">MTEPFAPFSVPQDRDVLEGFADLALLPTGETPQLRADAARNRTRLLEVAVRLAAERGIANVTMDDIALGAGVGKGTVFRRFGDRTGLLVELLSHHEKQLQAAFLSGPPPLGPGASPVERLYAFGSAVILHEHAHRDFYLEAHIEPGRRRTSPAYHLRLAHVRLLLREARADGDNELTAHLLLGYLETVLVDHLLSVLGMSLERVEAGWRDLVDRYTGERGRCTG</sequence>
<dbReference type="PANTHER" id="PTHR30055:SF209">
    <property type="entry name" value="POSSIBLE TRANSCRIPTIONAL REGULATORY PROTEIN (PROBABLY TETR-FAMILY)"/>
    <property type="match status" value="1"/>
</dbReference>
<proteinExistence type="predicted"/>
<evidence type="ECO:0000256" key="2">
    <source>
        <dbReference type="PROSITE-ProRule" id="PRU00335"/>
    </source>
</evidence>
<dbReference type="InterPro" id="IPR001647">
    <property type="entry name" value="HTH_TetR"/>
</dbReference>
<protein>
    <submittedName>
        <fullName evidence="4">TetR/AcrR family transcriptional regulator</fullName>
    </submittedName>
</protein>
<feature type="DNA-binding region" description="H-T-H motif" evidence="2">
    <location>
        <begin position="62"/>
        <end position="81"/>
    </location>
</feature>
<reference evidence="5" key="1">
    <citation type="submission" date="2023-07" db="EMBL/GenBank/DDBJ databases">
        <title>30 novel species of actinomycetes from the DSMZ collection.</title>
        <authorList>
            <person name="Nouioui I."/>
        </authorList>
    </citation>
    <scope>NUCLEOTIDE SEQUENCE [LARGE SCALE GENOMIC DNA]</scope>
    <source>
        <strain evidence="5">DSM 41699</strain>
    </source>
</reference>
<dbReference type="PRINTS" id="PR00455">
    <property type="entry name" value="HTHTETR"/>
</dbReference>
<dbReference type="RefSeq" id="WP_311691268.1">
    <property type="nucleotide sequence ID" value="NZ_JAVREY010000002.1"/>
</dbReference>
<dbReference type="SUPFAM" id="SSF46689">
    <property type="entry name" value="Homeodomain-like"/>
    <property type="match status" value="1"/>
</dbReference>
<comment type="caution">
    <text evidence="4">The sequence shown here is derived from an EMBL/GenBank/DDBJ whole genome shotgun (WGS) entry which is preliminary data.</text>
</comment>
<dbReference type="InterPro" id="IPR009057">
    <property type="entry name" value="Homeodomain-like_sf"/>
</dbReference>
<evidence type="ECO:0000259" key="3">
    <source>
        <dbReference type="PROSITE" id="PS50977"/>
    </source>
</evidence>
<feature type="domain" description="HTH tetR-type" evidence="3">
    <location>
        <begin position="39"/>
        <end position="99"/>
    </location>
</feature>
<keyword evidence="1 2" id="KW-0238">DNA-binding</keyword>
<name>A0ABU2TLQ1_9ACTN</name>
<dbReference type="Gene3D" id="1.10.357.10">
    <property type="entry name" value="Tetracycline Repressor, domain 2"/>
    <property type="match status" value="1"/>
</dbReference>